<evidence type="ECO:0000256" key="2">
    <source>
        <dbReference type="ARBA" id="ARBA00022553"/>
    </source>
</evidence>
<feature type="binding site" evidence="8">
    <location>
        <position position="305"/>
    </location>
    <ligand>
        <name>Zn(2+)</name>
        <dbReference type="ChEBI" id="CHEBI:29105"/>
        <label>2</label>
    </ligand>
</feature>
<keyword evidence="2" id="KW-0597">Phosphoprotein</keyword>
<dbReference type="Proteomes" id="UP000725649">
    <property type="component" value="Unassembled WGS sequence"/>
</dbReference>
<dbReference type="InterPro" id="IPR042085">
    <property type="entry name" value="Ap_crown"/>
</dbReference>
<dbReference type="Pfam" id="PF00245">
    <property type="entry name" value="Alk_phosphatase"/>
    <property type="match status" value="1"/>
</dbReference>
<evidence type="ECO:0000256" key="4">
    <source>
        <dbReference type="ARBA" id="ARBA00022801"/>
    </source>
</evidence>
<dbReference type="InterPro" id="IPR018299">
    <property type="entry name" value="Alkaline_phosphatase_AS"/>
</dbReference>
<evidence type="ECO:0000313" key="11">
    <source>
        <dbReference type="EMBL" id="MBE6420580.1"/>
    </source>
</evidence>
<feature type="binding site" evidence="8">
    <location>
        <position position="140"/>
    </location>
    <ligand>
        <name>Mg(2+)</name>
        <dbReference type="ChEBI" id="CHEBI:18420"/>
    </ligand>
</feature>
<evidence type="ECO:0000313" key="12">
    <source>
        <dbReference type="Proteomes" id="UP000725649"/>
    </source>
</evidence>
<proteinExistence type="inferred from homology"/>
<dbReference type="InterPro" id="IPR001952">
    <property type="entry name" value="Alkaline_phosphatase"/>
</dbReference>
<dbReference type="InterPro" id="IPR017850">
    <property type="entry name" value="Alkaline_phosphatase_core_sf"/>
</dbReference>
<reference evidence="11" key="1">
    <citation type="submission" date="2019-04" db="EMBL/GenBank/DDBJ databases">
        <title>Evolution of Biomass-Degrading Anaerobic Consortia Revealed by Metagenomics.</title>
        <authorList>
            <person name="Peng X."/>
        </authorList>
    </citation>
    <scope>NUCLEOTIDE SEQUENCE</scope>
    <source>
        <strain evidence="11">SIG66</strain>
    </source>
</reference>
<dbReference type="SMART" id="SM00098">
    <property type="entry name" value="alkPPc"/>
    <property type="match status" value="1"/>
</dbReference>
<keyword evidence="5 8" id="KW-0862">Zinc</keyword>
<comment type="caution">
    <text evidence="11">The sequence shown here is derived from an EMBL/GenBank/DDBJ whole genome shotgun (WGS) entry which is preliminary data.</text>
</comment>
<evidence type="ECO:0000256" key="10">
    <source>
        <dbReference type="SAM" id="SignalP"/>
    </source>
</evidence>
<evidence type="ECO:0000256" key="9">
    <source>
        <dbReference type="RuleBase" id="RU003946"/>
    </source>
</evidence>
<gene>
    <name evidence="11" type="ORF">E7027_00285</name>
</gene>
<dbReference type="Gene3D" id="1.10.1200.140">
    <property type="entry name" value="Alkaline phosphatase, crown domain"/>
    <property type="match status" value="1"/>
</dbReference>
<dbReference type="GO" id="GO:0004035">
    <property type="term" value="F:alkaline phosphatase activity"/>
    <property type="evidence" value="ECO:0007669"/>
    <property type="project" value="TreeGrafter"/>
</dbReference>
<dbReference type="PRINTS" id="PR00113">
    <property type="entry name" value="ALKPHPHTASE"/>
</dbReference>
<feature type="binding site" evidence="8">
    <location>
        <position position="34"/>
    </location>
    <ligand>
        <name>Zn(2+)</name>
        <dbReference type="ChEBI" id="CHEBI:29105"/>
        <label>2</label>
    </ligand>
</feature>
<feature type="binding site" evidence="8">
    <location>
        <position position="419"/>
    </location>
    <ligand>
        <name>Zn(2+)</name>
        <dbReference type="ChEBI" id="CHEBI:29105"/>
        <label>2</label>
    </ligand>
</feature>
<evidence type="ECO:0000256" key="6">
    <source>
        <dbReference type="ARBA" id="ARBA00022842"/>
    </source>
</evidence>
<feature type="binding site" evidence="8">
    <location>
        <position position="138"/>
    </location>
    <ligand>
        <name>Mg(2+)</name>
        <dbReference type="ChEBI" id="CHEBI:18420"/>
    </ligand>
</feature>
<dbReference type="EMBL" id="SUVG01000001">
    <property type="protein sequence ID" value="MBE6420580.1"/>
    <property type="molecule type" value="Genomic_DNA"/>
</dbReference>
<dbReference type="PANTHER" id="PTHR11596">
    <property type="entry name" value="ALKALINE PHOSPHATASE"/>
    <property type="match status" value="1"/>
</dbReference>
<keyword evidence="3 8" id="KW-0479">Metal-binding</keyword>
<feature type="signal peptide" evidence="10">
    <location>
        <begin position="1"/>
        <end position="22"/>
    </location>
</feature>
<evidence type="ECO:0000256" key="7">
    <source>
        <dbReference type="PIRSR" id="PIRSR601952-1"/>
    </source>
</evidence>
<feature type="binding site" evidence="8">
    <location>
        <position position="306"/>
    </location>
    <ligand>
        <name>Zn(2+)</name>
        <dbReference type="ChEBI" id="CHEBI:29105"/>
        <label>2</label>
    </ligand>
</feature>
<evidence type="ECO:0000256" key="5">
    <source>
        <dbReference type="ARBA" id="ARBA00022833"/>
    </source>
</evidence>
<evidence type="ECO:0000256" key="1">
    <source>
        <dbReference type="ARBA" id="ARBA00005984"/>
    </source>
</evidence>
<keyword evidence="10" id="KW-0732">Signal</keyword>
<dbReference type="Gene3D" id="3.40.720.10">
    <property type="entry name" value="Alkaline Phosphatase, subunit A"/>
    <property type="match status" value="1"/>
</dbReference>
<dbReference type="GO" id="GO:0046872">
    <property type="term" value="F:metal ion binding"/>
    <property type="evidence" value="ECO:0007669"/>
    <property type="project" value="UniProtKB-KW"/>
</dbReference>
<dbReference type="CDD" id="cd16012">
    <property type="entry name" value="ALP"/>
    <property type="match status" value="1"/>
</dbReference>
<organism evidence="11 12">
    <name type="scientific">Candidatus Avelusimicrobium gallicola</name>
    <dbReference type="NCBI Taxonomy" id="2562704"/>
    <lineage>
        <taxon>Bacteria</taxon>
        <taxon>Pseudomonadati</taxon>
        <taxon>Elusimicrobiota</taxon>
        <taxon>Elusimicrobia</taxon>
        <taxon>Elusimicrobiales</taxon>
        <taxon>Elusimicrobiaceae</taxon>
        <taxon>Candidatus Avelusimicrobium</taxon>
    </lineage>
</organism>
<sequence length="458" mass="50633">MKLFQKILCAGFCLLLAGGLFAGEVKNVIWVIGDGMGPELMGFFMQGVRYGNVPGYPEKISHLEKLTQEGQMGVYFNNTYDTVVTDSAASATQMATGAFTRPGVIGKDFNDAPVSTLLEIAKEKGKSIGVITDSYVTDATPAGFSAHASNRGEKREIARQQIDLGLDVISGGGLKYFTTGENKGLLNYAKKKGYQVARNKKELERVQKGKLLGLFSEEAMPLSIEMQNYTHLPSLTEQVKKSIELLEKNKNGFVLMVEAGKIDWAAHANDAGSVWAEMKVLDEALAYIKKYADEHPGTLIYLNADHDTGLGAFTYQHLGKEQVQKKTAQGEALYSGDMDYASFKQYELFEKQKRSLHYVQEELKRIPAEQLTAELVQEKLTEALGYPVDVSGFENLQDIPGVMRQFDLSRGLVWATPTHSSSMLLSVAYGPEADEFTGVYHNTDMLPRMLKALGWDKK</sequence>
<feature type="binding site" evidence="8">
    <location>
        <position position="34"/>
    </location>
    <ligand>
        <name>Mg(2+)</name>
        <dbReference type="ChEBI" id="CHEBI:18420"/>
    </ligand>
</feature>
<dbReference type="PROSITE" id="PS00123">
    <property type="entry name" value="ALKALINE_PHOSPHATASE"/>
    <property type="match status" value="1"/>
</dbReference>
<dbReference type="AlphaFoldDB" id="A0A928HI13"/>
<comment type="cofactor">
    <cofactor evidence="8">
        <name>Mg(2+)</name>
        <dbReference type="ChEBI" id="CHEBI:18420"/>
    </cofactor>
    <text evidence="8">Binds 1 Mg(2+) ion.</text>
</comment>
<protein>
    <recommendedName>
        <fullName evidence="13">Alkaline phosphatase</fullName>
    </recommendedName>
</protein>
<name>A0A928HI13_9BACT</name>
<evidence type="ECO:0000256" key="3">
    <source>
        <dbReference type="ARBA" id="ARBA00022723"/>
    </source>
</evidence>
<keyword evidence="4" id="KW-0378">Hydrolase</keyword>
<feature type="binding site" evidence="8">
    <location>
        <position position="258"/>
    </location>
    <ligand>
        <name>Mg(2+)</name>
        <dbReference type="ChEBI" id="CHEBI:18420"/>
    </ligand>
</feature>
<comment type="similarity">
    <text evidence="1 9">Belongs to the alkaline phosphatase family.</text>
</comment>
<feature type="binding site" evidence="8">
    <location>
        <position position="267"/>
    </location>
    <ligand>
        <name>Zn(2+)</name>
        <dbReference type="ChEBI" id="CHEBI:29105"/>
        <label>2</label>
    </ligand>
</feature>
<feature type="active site" description="Phosphoserine intermediate" evidence="7">
    <location>
        <position position="87"/>
    </location>
</feature>
<feature type="binding site" evidence="8">
    <location>
        <position position="263"/>
    </location>
    <ligand>
        <name>Zn(2+)</name>
        <dbReference type="ChEBI" id="CHEBI:29105"/>
        <label>2</label>
    </ligand>
</feature>
<evidence type="ECO:0008006" key="13">
    <source>
        <dbReference type="Google" id="ProtNLM"/>
    </source>
</evidence>
<dbReference type="SUPFAM" id="SSF53649">
    <property type="entry name" value="Alkaline phosphatase-like"/>
    <property type="match status" value="1"/>
</dbReference>
<dbReference type="PANTHER" id="PTHR11596:SF5">
    <property type="entry name" value="ALKALINE PHOSPHATASE"/>
    <property type="match status" value="1"/>
</dbReference>
<comment type="cofactor">
    <cofactor evidence="8">
        <name>Zn(2+)</name>
        <dbReference type="ChEBI" id="CHEBI:29105"/>
    </cofactor>
    <text evidence="8">Binds 2 Zn(2+) ions.</text>
</comment>
<evidence type="ECO:0000256" key="8">
    <source>
        <dbReference type="PIRSR" id="PIRSR601952-2"/>
    </source>
</evidence>
<accession>A0A928HI13</accession>
<keyword evidence="6 8" id="KW-0460">Magnesium</keyword>
<feature type="chain" id="PRO_5036743285" description="Alkaline phosphatase" evidence="10">
    <location>
        <begin position="23"/>
        <end position="458"/>
    </location>
</feature>